<dbReference type="AlphaFoldDB" id="A0A8X7MJG5"/>
<name>A0A8X7MJG5_9BASI</name>
<dbReference type="Proteomes" id="UP000077684">
    <property type="component" value="Unassembled WGS sequence"/>
</dbReference>
<gene>
    <name evidence="1" type="ORF">A4X06_0g9291</name>
</gene>
<organism evidence="1 2">
    <name type="scientific">Tilletia controversa</name>
    <name type="common">dwarf bunt fungus</name>
    <dbReference type="NCBI Taxonomy" id="13291"/>
    <lineage>
        <taxon>Eukaryota</taxon>
        <taxon>Fungi</taxon>
        <taxon>Dikarya</taxon>
        <taxon>Basidiomycota</taxon>
        <taxon>Ustilaginomycotina</taxon>
        <taxon>Exobasidiomycetes</taxon>
        <taxon>Tilletiales</taxon>
        <taxon>Tilletiaceae</taxon>
        <taxon>Tilletia</taxon>
    </lineage>
</organism>
<keyword evidence="2" id="KW-1185">Reference proteome</keyword>
<evidence type="ECO:0000313" key="1">
    <source>
        <dbReference type="EMBL" id="KAE8237240.1"/>
    </source>
</evidence>
<proteinExistence type="predicted"/>
<comment type="caution">
    <text evidence="1">The sequence shown here is derived from an EMBL/GenBank/DDBJ whole genome shotgun (WGS) entry which is preliminary data.</text>
</comment>
<sequence length="156" mass="16484">MSVSMINADDEEWKKEWVQQTIAQLVSGEIDVITFPDRSVQAPVPAAVAASVSTAVPTATVAASASVPVPAAAAGQHADVIKCTKGIHIDTAEDRGIDLPSFSSRKGKGILIEMPVAPVQPVAEDAYTKMPATSRVWDRSGWWDAECSGSTCICRC</sequence>
<reference evidence="1" key="1">
    <citation type="submission" date="2016-04" db="EMBL/GenBank/DDBJ databases">
        <authorList>
            <person name="Nguyen H.D."/>
            <person name="Samba Siva P."/>
            <person name="Cullis J."/>
            <person name="Levesque C.A."/>
            <person name="Hambleton S."/>
        </authorList>
    </citation>
    <scope>NUCLEOTIDE SEQUENCE</scope>
    <source>
        <strain evidence="1">DAOMC 236426</strain>
    </source>
</reference>
<evidence type="ECO:0000313" key="2">
    <source>
        <dbReference type="Proteomes" id="UP000077684"/>
    </source>
</evidence>
<protein>
    <submittedName>
        <fullName evidence="1">Uncharacterized protein</fullName>
    </submittedName>
</protein>
<accession>A0A8X7MJG5</accession>
<reference evidence="1" key="2">
    <citation type="journal article" date="2019" name="IMA Fungus">
        <title>Genome sequencing and comparison of five Tilletia species to identify candidate genes for the detection of regulated species infecting wheat.</title>
        <authorList>
            <person name="Nguyen H.D.T."/>
            <person name="Sultana T."/>
            <person name="Kesanakurti P."/>
            <person name="Hambleton S."/>
        </authorList>
    </citation>
    <scope>NUCLEOTIDE SEQUENCE</scope>
    <source>
        <strain evidence="1">DAOMC 236426</strain>
    </source>
</reference>
<dbReference type="EMBL" id="LWDE02002598">
    <property type="protein sequence ID" value="KAE8237240.1"/>
    <property type="molecule type" value="Genomic_DNA"/>
</dbReference>